<name>A0AA91DA22_9GAMM</name>
<evidence type="ECO:0000313" key="3">
    <source>
        <dbReference type="Proteomes" id="UP000077734"/>
    </source>
</evidence>
<sequence>MVDERCFLIIVGGAIAVGLQPNGLACASADGLPGAGRFADGRPEIRRPTTSGRFGRSSTERLSSAVLQQIRSVQPDRR</sequence>
<accession>A0AA91DA22</accession>
<dbReference type="EMBL" id="LUUL01000109">
    <property type="protein sequence ID" value="OAI23091.1"/>
    <property type="molecule type" value="Genomic_DNA"/>
</dbReference>
<evidence type="ECO:0000313" key="2">
    <source>
        <dbReference type="EMBL" id="OAI23091.1"/>
    </source>
</evidence>
<keyword evidence="3" id="KW-1185">Reference proteome</keyword>
<dbReference type="Proteomes" id="UP000077734">
    <property type="component" value="Unassembled WGS sequence"/>
</dbReference>
<dbReference type="AlphaFoldDB" id="A0AA91DA22"/>
<feature type="region of interest" description="Disordered" evidence="1">
    <location>
        <begin position="38"/>
        <end position="78"/>
    </location>
</feature>
<evidence type="ECO:0000256" key="1">
    <source>
        <dbReference type="SAM" id="MobiDB-lite"/>
    </source>
</evidence>
<reference evidence="2 3" key="1">
    <citation type="submission" date="2016-03" db="EMBL/GenBank/DDBJ databases">
        <authorList>
            <person name="Heylen K."/>
            <person name="De Vos P."/>
            <person name="Vekeman B."/>
        </authorList>
    </citation>
    <scope>NUCLEOTIDE SEQUENCE [LARGE SCALE GENOMIC DNA]</scope>
    <source>
        <strain evidence="2 3">R-49807</strain>
    </source>
</reference>
<comment type="caution">
    <text evidence="2">The sequence shown here is derived from an EMBL/GenBank/DDBJ whole genome shotgun (WGS) entry which is preliminary data.</text>
</comment>
<organism evidence="2 3">
    <name type="scientific">Methylomonas koyamae</name>
    <dbReference type="NCBI Taxonomy" id="702114"/>
    <lineage>
        <taxon>Bacteria</taxon>
        <taxon>Pseudomonadati</taxon>
        <taxon>Pseudomonadota</taxon>
        <taxon>Gammaproteobacteria</taxon>
        <taxon>Methylococcales</taxon>
        <taxon>Methylococcaceae</taxon>
        <taxon>Methylomonas</taxon>
    </lineage>
</organism>
<feature type="compositionally biased region" description="Polar residues" evidence="1">
    <location>
        <begin position="48"/>
        <end position="72"/>
    </location>
</feature>
<proteinExistence type="predicted"/>
<protein>
    <submittedName>
        <fullName evidence="2">Uncharacterized protein</fullName>
    </submittedName>
</protein>
<gene>
    <name evidence="2" type="ORF">A1356_18325</name>
</gene>